<keyword evidence="21" id="KW-1185">Reference proteome</keyword>
<dbReference type="InterPro" id="IPR048679">
    <property type="entry name" value="ICAM1_3_5_D2"/>
</dbReference>
<dbReference type="PANTHER" id="PTHR13771">
    <property type="entry name" value="INTERCELLULAR ADHESION MOLECULE"/>
    <property type="match status" value="1"/>
</dbReference>
<dbReference type="SUPFAM" id="SSF48726">
    <property type="entry name" value="Immunoglobulin"/>
    <property type="match status" value="5"/>
</dbReference>
<comment type="subunit">
    <text evidence="15">Interacts with moesin/MSN.</text>
</comment>
<dbReference type="GO" id="GO:0005886">
    <property type="term" value="C:plasma membrane"/>
    <property type="evidence" value="ECO:0007669"/>
    <property type="project" value="TreeGrafter"/>
</dbReference>
<dbReference type="InterPro" id="IPR013783">
    <property type="entry name" value="Ig-like_fold"/>
</dbReference>
<evidence type="ECO:0000256" key="17">
    <source>
        <dbReference type="SAM" id="Phobius"/>
    </source>
</evidence>
<evidence type="ECO:0000256" key="3">
    <source>
        <dbReference type="ARBA" id="ARBA00022553"/>
    </source>
</evidence>
<evidence type="ECO:0000256" key="6">
    <source>
        <dbReference type="ARBA" id="ARBA00022737"/>
    </source>
</evidence>
<comment type="subcellular location">
    <subcellularLocation>
        <location evidence="1">Membrane</location>
        <topology evidence="1">Single-pass type I membrane protein</topology>
    </subcellularLocation>
</comment>
<reference evidence="20 21" key="1">
    <citation type="submission" date="2019-04" db="EMBL/GenBank/DDBJ databases">
        <authorList>
            <person name="Alioto T."/>
            <person name="Alioto T."/>
        </authorList>
    </citation>
    <scope>NUCLEOTIDE SEQUENCE [LARGE SCALE GENOMIC DNA]</scope>
</reference>
<keyword evidence="8" id="KW-0581">Phagocytosis</keyword>
<evidence type="ECO:0000256" key="12">
    <source>
        <dbReference type="ARBA" id="ARBA00023180"/>
    </source>
</evidence>
<evidence type="ECO:0000259" key="18">
    <source>
        <dbReference type="SMART" id="SM00409"/>
    </source>
</evidence>
<dbReference type="InterPro" id="IPR047012">
    <property type="entry name" value="ICAM_VCAM"/>
</dbReference>
<dbReference type="GO" id="GO:0005178">
    <property type="term" value="F:integrin binding"/>
    <property type="evidence" value="ECO:0007669"/>
    <property type="project" value="InterPro"/>
</dbReference>
<feature type="transmembrane region" description="Helical" evidence="17">
    <location>
        <begin position="524"/>
        <end position="549"/>
    </location>
</feature>
<dbReference type="Proteomes" id="UP000662637">
    <property type="component" value="Unassembled WGS sequence"/>
</dbReference>
<dbReference type="InterPro" id="IPR013768">
    <property type="entry name" value="ICAM_N"/>
</dbReference>
<dbReference type="Proteomes" id="UP000335636">
    <property type="component" value="Unassembled WGS sequence"/>
</dbReference>
<dbReference type="GO" id="GO:0098609">
    <property type="term" value="P:cell-cell adhesion"/>
    <property type="evidence" value="ECO:0007669"/>
    <property type="project" value="InterPro"/>
</dbReference>
<keyword evidence="10 17" id="KW-0472">Membrane</keyword>
<keyword evidence="4 17" id="KW-0812">Transmembrane</keyword>
<dbReference type="FunFam" id="2.60.40.10:FF:002232">
    <property type="entry name" value="Intercellular adhesion molecule 3"/>
    <property type="match status" value="1"/>
</dbReference>
<dbReference type="SMART" id="SM00409">
    <property type="entry name" value="IG"/>
    <property type="match status" value="3"/>
</dbReference>
<feature type="domain" description="Immunoglobulin" evidence="18">
    <location>
        <begin position="360"/>
        <end position="436"/>
    </location>
</feature>
<evidence type="ECO:0000256" key="16">
    <source>
        <dbReference type="ARBA" id="ARBA00069855"/>
    </source>
</evidence>
<dbReference type="Gene3D" id="2.60.40.10">
    <property type="entry name" value="Immunoglobulins"/>
    <property type="match status" value="5"/>
</dbReference>
<reference evidence="19" key="2">
    <citation type="submission" date="2020-08" db="EMBL/GenBank/DDBJ databases">
        <authorList>
            <person name="Shumante A."/>
            <person name="Zimin A.V."/>
            <person name="Puiu D."/>
            <person name="Salzberg S.L."/>
        </authorList>
    </citation>
    <scope>NUCLEOTIDE SEQUENCE</scope>
    <source>
        <strain evidence="19">WC2-LM</strain>
        <tissue evidence="19">Liver</tissue>
    </source>
</reference>
<dbReference type="FunFam" id="2.60.40.10:FF:000194">
    <property type="entry name" value="Intercellular adhesion molecule 1"/>
    <property type="match status" value="1"/>
</dbReference>
<comment type="function">
    <text evidence="14">ICAM proteins are ligands for the leukocyte adhesion protein LFA-1 (integrin alpha-L/beta-2). ICAM3 is also a ligand for integrin alpha-D/beta-2. In association with integrin alpha-L/beta-2, contributes to apoptotic neutrophil phagocytosis by macrophages.</text>
</comment>
<keyword evidence="12" id="KW-0325">Glycoprotein</keyword>
<dbReference type="InterPro" id="IPR003599">
    <property type="entry name" value="Ig_sub"/>
</dbReference>
<dbReference type="FunFam" id="2.60.40.10:FF:000459">
    <property type="entry name" value="Intercellular adhesion molecule 1"/>
    <property type="match status" value="1"/>
</dbReference>
<dbReference type="EMBL" id="CABDUW010000035">
    <property type="protein sequence ID" value="VTJ54090.1"/>
    <property type="molecule type" value="Genomic_DNA"/>
</dbReference>
<keyword evidence="11" id="KW-1015">Disulfide bond</keyword>
<keyword evidence="3" id="KW-0597">Phosphoprotein</keyword>
<evidence type="ECO:0000256" key="7">
    <source>
        <dbReference type="ARBA" id="ARBA00022889"/>
    </source>
</evidence>
<keyword evidence="5" id="KW-0732">Signal</keyword>
<evidence type="ECO:0000313" key="20">
    <source>
        <dbReference type="EMBL" id="VTJ54090.1"/>
    </source>
</evidence>
<evidence type="ECO:0000256" key="2">
    <source>
        <dbReference type="ARBA" id="ARBA00005925"/>
    </source>
</evidence>
<name>A0A5E4AAQ8_MARMO</name>
<dbReference type="InterPro" id="IPR003988">
    <property type="entry name" value="ICAM"/>
</dbReference>
<keyword evidence="7" id="KW-0130">Cell adhesion</keyword>
<feature type="domain" description="Immunoglobulin" evidence="18">
    <location>
        <begin position="447"/>
        <end position="515"/>
    </location>
</feature>
<evidence type="ECO:0000256" key="9">
    <source>
        <dbReference type="ARBA" id="ARBA00022989"/>
    </source>
</evidence>
<dbReference type="PRINTS" id="PR01472">
    <property type="entry name" value="ICAMVCAM1"/>
</dbReference>
<evidence type="ECO:0000313" key="19">
    <source>
        <dbReference type="EMBL" id="KAF7465512.1"/>
    </source>
</evidence>
<evidence type="ECO:0000256" key="1">
    <source>
        <dbReference type="ARBA" id="ARBA00004479"/>
    </source>
</evidence>
<evidence type="ECO:0000313" key="21">
    <source>
        <dbReference type="Proteomes" id="UP000335636"/>
    </source>
</evidence>
<dbReference type="GO" id="GO:0006909">
    <property type="term" value="P:phagocytosis"/>
    <property type="evidence" value="ECO:0007669"/>
    <property type="project" value="UniProtKB-KW"/>
</dbReference>
<dbReference type="AlphaFoldDB" id="A0A5E4AAQ8"/>
<dbReference type="FunFam" id="2.60.40.10:FF:000648">
    <property type="entry name" value="Intercellular adhesion molecule 1"/>
    <property type="match status" value="1"/>
</dbReference>
<dbReference type="FunFam" id="2.60.40.10:FF:000338">
    <property type="entry name" value="intercellular adhesion molecule 5"/>
    <property type="match status" value="1"/>
</dbReference>
<evidence type="ECO:0000256" key="11">
    <source>
        <dbReference type="ARBA" id="ARBA00023157"/>
    </source>
</evidence>
<dbReference type="InterPro" id="IPR003987">
    <property type="entry name" value="ICAM_VCAM_N"/>
</dbReference>
<keyword evidence="13" id="KW-0393">Immunoglobulin domain</keyword>
<dbReference type="Pfam" id="PF21146">
    <property type="entry name" value="ICAM1_3_5_D2"/>
    <property type="match status" value="1"/>
</dbReference>
<evidence type="ECO:0000256" key="8">
    <source>
        <dbReference type="ARBA" id="ARBA00022907"/>
    </source>
</evidence>
<gene>
    <name evidence="19" type="ORF">GHT09_004052</name>
    <name evidence="20" type="ORF">MONAX_5E031841</name>
</gene>
<proteinExistence type="inferred from homology"/>
<keyword evidence="9 17" id="KW-1133">Transmembrane helix</keyword>
<evidence type="ECO:0000256" key="5">
    <source>
        <dbReference type="ARBA" id="ARBA00022729"/>
    </source>
</evidence>
<evidence type="ECO:0000256" key="4">
    <source>
        <dbReference type="ARBA" id="ARBA00022692"/>
    </source>
</evidence>
<protein>
    <recommendedName>
        <fullName evidence="16">Intercellular adhesion molecule 3</fullName>
    </recommendedName>
</protein>
<evidence type="ECO:0000256" key="14">
    <source>
        <dbReference type="ARBA" id="ARBA00059474"/>
    </source>
</evidence>
<evidence type="ECO:0000256" key="10">
    <source>
        <dbReference type="ARBA" id="ARBA00023136"/>
    </source>
</evidence>
<dbReference type="EMBL" id="WJEC01007913">
    <property type="protein sequence ID" value="KAF7465512.1"/>
    <property type="molecule type" value="Genomic_DNA"/>
</dbReference>
<feature type="domain" description="Immunoglobulin" evidence="18">
    <location>
        <begin position="77"/>
        <end position="153"/>
    </location>
</feature>
<evidence type="ECO:0000256" key="15">
    <source>
        <dbReference type="ARBA" id="ARBA00063734"/>
    </source>
</evidence>
<dbReference type="Pfam" id="PF03921">
    <property type="entry name" value="ICAM_N"/>
    <property type="match status" value="1"/>
</dbReference>
<comment type="similarity">
    <text evidence="2">Belongs to the immunoglobulin superfamily. ICAM family.</text>
</comment>
<organism evidence="20 21">
    <name type="scientific">Marmota monax</name>
    <name type="common">Woodchuck</name>
    <dbReference type="NCBI Taxonomy" id="9995"/>
    <lineage>
        <taxon>Eukaryota</taxon>
        <taxon>Metazoa</taxon>
        <taxon>Chordata</taxon>
        <taxon>Craniata</taxon>
        <taxon>Vertebrata</taxon>
        <taxon>Euteleostomi</taxon>
        <taxon>Mammalia</taxon>
        <taxon>Eutheria</taxon>
        <taxon>Euarchontoglires</taxon>
        <taxon>Glires</taxon>
        <taxon>Rodentia</taxon>
        <taxon>Sciuromorpha</taxon>
        <taxon>Sciuridae</taxon>
        <taxon>Xerinae</taxon>
        <taxon>Marmotini</taxon>
        <taxon>Marmota</taxon>
    </lineage>
</organism>
<dbReference type="PRINTS" id="PR01473">
    <property type="entry name" value="ICAM"/>
</dbReference>
<accession>A0A5E4AAQ8</accession>
<dbReference type="InterPro" id="IPR036179">
    <property type="entry name" value="Ig-like_dom_sf"/>
</dbReference>
<keyword evidence="6" id="KW-0677">Repeat</keyword>
<sequence length="583" mass="63282">MQPLHFCNLNCWLPSPPSSPVGHLLKAPSSLSLATMTPSSLLLGACRTLVIFQLLACCLLPLGAQSQSQEFSLQMEPQDPVLPAGRSLLVNCSTSCPRPELITLETSLPKEVIDEDQGWTAFRLSNVTGDSKIICSAFCNGSQMTSNSSITVYRFPELVELDLLPPWQPVGENLTLQCHVWGGAPRAQLTLVLLRGEEELSRQRAVGEPAEGTATVLAGRGDYGAKFTCRAELDLRPRGLGLFQNTSTPRQLRTFVLPMAPPRLVAPLSLEVGTSWPVDCTLDGLFPVSEAQVQLALGDQMLNPAVTIHGDTLRATATVTARADQEGAQEIVCNVTLGGESREARANLTVFTFLGPILNLSETNVTEGSKVNVSCMAGPRVQVMLDGDLARAPGEPAQLQVTATEGDDGRYFFCNAILEVDGEVLHRNVTVQLRVLYGPKIDPAKCPQRLAWKDRTSHILQCEARGNPVPQLQCLHEGSRREVPIGTPFLVKLHHNGTYHCQAVSPRGTYTLLVVMHVQDRNSFVVSILIGVLVILGVVTAIVALICIFGKQTRSGIYHVNQQHTSLPLRPVQPKEAVELEQS</sequence>
<evidence type="ECO:0000256" key="13">
    <source>
        <dbReference type="ARBA" id="ARBA00023319"/>
    </source>
</evidence>
<dbReference type="PANTHER" id="PTHR13771:SF17">
    <property type="entry name" value="INTERCELLULAR ADHESION MOLECULE 3"/>
    <property type="match status" value="1"/>
</dbReference>